<evidence type="ECO:0000256" key="4">
    <source>
        <dbReference type="PROSITE-ProRule" id="PRU01015"/>
    </source>
</evidence>
<dbReference type="Gene3D" id="3.20.20.150">
    <property type="entry name" value="Divalent-metal-dependent TIM barrel enzymes"/>
    <property type="match status" value="1"/>
</dbReference>
<dbReference type="InterPro" id="IPR035075">
    <property type="entry name" value="PRMT5"/>
</dbReference>
<keyword evidence="3 4" id="KW-0949">S-adenosyl-L-methionine</keyword>
<feature type="compositionally biased region" description="Basic residues" evidence="5">
    <location>
        <begin position="1"/>
        <end position="12"/>
    </location>
</feature>
<feature type="domain" description="PRMT5 oligomerisation" evidence="8">
    <location>
        <begin position="614"/>
        <end position="799"/>
    </location>
</feature>
<evidence type="ECO:0000313" key="10">
    <source>
        <dbReference type="WBParaSite" id="ACRNAN_Path_228.g846.t1"/>
    </source>
</evidence>
<dbReference type="InterPro" id="IPR029063">
    <property type="entry name" value="SAM-dependent_MTases_sf"/>
</dbReference>
<evidence type="ECO:0000256" key="1">
    <source>
        <dbReference type="ARBA" id="ARBA00022603"/>
    </source>
</evidence>
<evidence type="ECO:0000256" key="5">
    <source>
        <dbReference type="SAM" id="MobiDB-lite"/>
    </source>
</evidence>
<dbReference type="SUPFAM" id="SSF53335">
    <property type="entry name" value="S-adenosyl-L-methionine-dependent methyltransferases"/>
    <property type="match status" value="1"/>
</dbReference>
<dbReference type="GO" id="GO:0005829">
    <property type="term" value="C:cytosol"/>
    <property type="evidence" value="ECO:0007669"/>
    <property type="project" value="TreeGrafter"/>
</dbReference>
<dbReference type="Pfam" id="PF17286">
    <property type="entry name" value="PRMT5_C"/>
    <property type="match status" value="1"/>
</dbReference>
<organism evidence="9 10">
    <name type="scientific">Acrobeloides nanus</name>
    <dbReference type="NCBI Taxonomy" id="290746"/>
    <lineage>
        <taxon>Eukaryota</taxon>
        <taxon>Metazoa</taxon>
        <taxon>Ecdysozoa</taxon>
        <taxon>Nematoda</taxon>
        <taxon>Chromadorea</taxon>
        <taxon>Rhabditida</taxon>
        <taxon>Tylenchina</taxon>
        <taxon>Cephalobomorpha</taxon>
        <taxon>Cephaloboidea</taxon>
        <taxon>Cephalobidae</taxon>
        <taxon>Acrobeloides</taxon>
    </lineage>
</organism>
<keyword evidence="9" id="KW-1185">Reference proteome</keyword>
<reference evidence="10" key="1">
    <citation type="submission" date="2022-11" db="UniProtKB">
        <authorList>
            <consortium name="WormBaseParasite"/>
        </authorList>
    </citation>
    <scope>IDENTIFICATION</scope>
</reference>
<dbReference type="GO" id="GO:0006355">
    <property type="term" value="P:regulation of DNA-templated transcription"/>
    <property type="evidence" value="ECO:0007669"/>
    <property type="project" value="TreeGrafter"/>
</dbReference>
<dbReference type="GO" id="GO:0005634">
    <property type="term" value="C:nucleus"/>
    <property type="evidence" value="ECO:0007669"/>
    <property type="project" value="TreeGrafter"/>
</dbReference>
<dbReference type="GO" id="GO:0032259">
    <property type="term" value="P:methylation"/>
    <property type="evidence" value="ECO:0007669"/>
    <property type="project" value="UniProtKB-KW"/>
</dbReference>
<dbReference type="Gene3D" id="3.40.50.150">
    <property type="entry name" value="Vaccinia Virus protein VP39"/>
    <property type="match status" value="1"/>
</dbReference>
<dbReference type="WBParaSite" id="ACRNAN_Path_228.g846.t1">
    <property type="protein sequence ID" value="ACRNAN_Path_228.g846.t1"/>
    <property type="gene ID" value="ACRNAN_Path_228.g846"/>
</dbReference>
<dbReference type="Proteomes" id="UP000887540">
    <property type="component" value="Unplaced"/>
</dbReference>
<evidence type="ECO:0000256" key="3">
    <source>
        <dbReference type="ARBA" id="ARBA00022691"/>
    </source>
</evidence>
<feature type="region of interest" description="Disordered" evidence="5">
    <location>
        <begin position="1"/>
        <end position="38"/>
    </location>
</feature>
<dbReference type="PANTHER" id="PTHR10738:SF0">
    <property type="entry name" value="PROTEIN ARGININE N-METHYLTRANSFERASE 5"/>
    <property type="match status" value="1"/>
</dbReference>
<name>A0A914C3T2_9BILA</name>
<dbReference type="Pfam" id="PF05185">
    <property type="entry name" value="PRMT5"/>
    <property type="match status" value="1"/>
</dbReference>
<feature type="domain" description="PRMT5 TIM barrel" evidence="7">
    <location>
        <begin position="152"/>
        <end position="403"/>
    </location>
</feature>
<sequence length="803" mass="91733">MSKANKNKKKKDKKDAADIITGGGSENQSQSPPTYFDESLLADPSINELLGRFDLPDILKETLIKCIREGNTSGIDPLLYQLDGEEQRELAASLLAPKDNYAVQYPNLTYTHANNRGIHVGWFASITDLIQGDKQRTDHSLATFCKTHGNFGYNFVCYPVGGMQRAYWNPQQNTPVPSIDLPDLQLQNHLNTPVPSIDLPDLQLQNHLWETYINATISFWIDPDASDEWLAKLSETKLDEELSYLAYLGLRSIVIELKHRDSPRLAAIIKRWMWEKAARFTVWIAIPSDDSLLKGDADERDLWEIWADFRTLCDNYSCTRLVVGLKMLPTLADEFCNPELYRRWRGEPLSFFWYDTDTFISEPETHQACLSLAHSRLLSDLWFSSTHRVLVSSWRQPVGSNLKTQFVKVLRTIIGNKLTYLENITSKETTSAIEIGYEYIDALQAPLQPLADNLDSTVYETFEQDPVKYVQYKNAILQALFDILKVEKTADEKEIVVMVLGAGRGPLVTATLEAEKDIRKVLMHFTLKLYAIEKNPNSFVTLQYCNRNRWNGVVELFNTDMRQLEPLLREGKIKQPDIIVSELLGSFADNELSPECLDGVTSILKPTTVSIPQSYKSYIAPIQSLRMHQSIISTENNFWNKRLPSKGRDPKHTSSPTDALYVVALKNYCPLGEPQKCFEFSHPNFTRKPNTREAKLSFSSDKPAELMGFAGYFDVILYNDVSLSIVPGNHSKAMISWFPVIIPLNKMLRLKSGTKYDFHISRKADEGGVWYEWLVEYQHPTSNEKIRTTLQNQNGSEYYLRLN</sequence>
<dbReference type="PROSITE" id="PS51678">
    <property type="entry name" value="SAM_MT_PRMT"/>
    <property type="match status" value="1"/>
</dbReference>
<dbReference type="InterPro" id="IPR035247">
    <property type="entry name" value="PRMT5_TIM"/>
</dbReference>
<evidence type="ECO:0000259" key="8">
    <source>
        <dbReference type="Pfam" id="PF17286"/>
    </source>
</evidence>
<dbReference type="InterPro" id="IPR025799">
    <property type="entry name" value="Arg_MeTrfase"/>
</dbReference>
<evidence type="ECO:0000313" key="9">
    <source>
        <dbReference type="Proteomes" id="UP000887540"/>
    </source>
</evidence>
<evidence type="ECO:0000259" key="6">
    <source>
        <dbReference type="Pfam" id="PF05185"/>
    </source>
</evidence>
<evidence type="ECO:0000259" key="7">
    <source>
        <dbReference type="Pfam" id="PF17285"/>
    </source>
</evidence>
<dbReference type="Gene3D" id="2.70.160.11">
    <property type="entry name" value="Hnrnp arginine n-methyltransferase1"/>
    <property type="match status" value="1"/>
</dbReference>
<accession>A0A914C3T2</accession>
<proteinExistence type="predicted"/>
<dbReference type="AlphaFoldDB" id="A0A914C3T2"/>
<evidence type="ECO:0000256" key="2">
    <source>
        <dbReference type="ARBA" id="ARBA00022679"/>
    </source>
</evidence>
<feature type="domain" description="PRMT5 arginine-N-methyltransferase" evidence="6">
    <location>
        <begin position="435"/>
        <end position="611"/>
    </location>
</feature>
<dbReference type="Pfam" id="PF17285">
    <property type="entry name" value="PRMT5_TIM"/>
    <property type="match status" value="1"/>
</dbReference>
<keyword evidence="1 4" id="KW-0489">Methyltransferase</keyword>
<dbReference type="GO" id="GO:0016274">
    <property type="term" value="F:protein-arginine N-methyltransferase activity"/>
    <property type="evidence" value="ECO:0007669"/>
    <property type="project" value="InterPro"/>
</dbReference>
<dbReference type="PANTHER" id="PTHR10738">
    <property type="entry name" value="PROTEIN ARGININE N-METHYLTRANSFERASE 5"/>
    <property type="match status" value="1"/>
</dbReference>
<protein>
    <submittedName>
        <fullName evidence="10">Protein arginine N-methyltransferase</fullName>
    </submittedName>
</protein>
<dbReference type="InterPro" id="IPR035248">
    <property type="entry name" value="PRMT5_C"/>
</dbReference>
<keyword evidence="2 4" id="KW-0808">Transferase</keyword>